<dbReference type="EMBL" id="JAPMSZ010000010">
    <property type="protein sequence ID" value="KAJ5087117.1"/>
    <property type="molecule type" value="Genomic_DNA"/>
</dbReference>
<dbReference type="AlphaFoldDB" id="A0A9W9ESD2"/>
<dbReference type="RefSeq" id="XP_056509242.1">
    <property type="nucleotide sequence ID" value="XM_056658949.1"/>
</dbReference>
<dbReference type="GeneID" id="81398118"/>
<comment type="caution">
    <text evidence="1">The sequence shown here is derived from an EMBL/GenBank/DDBJ whole genome shotgun (WGS) entry which is preliminary data.</text>
</comment>
<gene>
    <name evidence="1" type="ORF">NUU61_008424</name>
</gene>
<reference evidence="1" key="2">
    <citation type="journal article" date="2023" name="IMA Fungus">
        <title>Comparative genomic study of the Penicillium genus elucidates a diverse pangenome and 15 lateral gene transfer events.</title>
        <authorList>
            <person name="Petersen C."/>
            <person name="Sorensen T."/>
            <person name="Nielsen M.R."/>
            <person name="Sondergaard T.E."/>
            <person name="Sorensen J.L."/>
            <person name="Fitzpatrick D.A."/>
            <person name="Frisvad J.C."/>
            <person name="Nielsen K.L."/>
        </authorList>
    </citation>
    <scope>NUCLEOTIDE SEQUENCE</scope>
    <source>
        <strain evidence="1">IBT 34128</strain>
    </source>
</reference>
<organism evidence="1 2">
    <name type="scientific">Penicillium alfredii</name>
    <dbReference type="NCBI Taxonomy" id="1506179"/>
    <lineage>
        <taxon>Eukaryota</taxon>
        <taxon>Fungi</taxon>
        <taxon>Dikarya</taxon>
        <taxon>Ascomycota</taxon>
        <taxon>Pezizomycotina</taxon>
        <taxon>Eurotiomycetes</taxon>
        <taxon>Eurotiomycetidae</taxon>
        <taxon>Eurotiales</taxon>
        <taxon>Aspergillaceae</taxon>
        <taxon>Penicillium</taxon>
    </lineage>
</organism>
<reference evidence="1" key="1">
    <citation type="submission" date="2022-11" db="EMBL/GenBank/DDBJ databases">
        <authorList>
            <person name="Petersen C."/>
        </authorList>
    </citation>
    <scope>NUCLEOTIDE SEQUENCE</scope>
    <source>
        <strain evidence="1">IBT 34128</strain>
    </source>
</reference>
<name>A0A9W9ESD2_9EURO</name>
<accession>A0A9W9ESD2</accession>
<proteinExistence type="predicted"/>
<evidence type="ECO:0000313" key="2">
    <source>
        <dbReference type="Proteomes" id="UP001141434"/>
    </source>
</evidence>
<protein>
    <submittedName>
        <fullName evidence="1">Uncharacterized protein</fullName>
    </submittedName>
</protein>
<sequence>MNFCESFWSELRYDRLKIAAQVSRPGERGVTQEEFYRARHDMFRNPEAKNIDATSVSHEMGHLFWVGYEKIGNQVYSGGLNYPNGFDSCQHVDETYGLYSCALAAWNEGKPFAGDPHTSWNSEQYATYGEYVRFFDLLGKMDFWHPNRKPVKIPVQLKFD</sequence>
<keyword evidence="2" id="KW-1185">Reference proteome</keyword>
<dbReference type="Proteomes" id="UP001141434">
    <property type="component" value="Unassembled WGS sequence"/>
</dbReference>
<evidence type="ECO:0000313" key="1">
    <source>
        <dbReference type="EMBL" id="KAJ5087117.1"/>
    </source>
</evidence>